<organism evidence="1 2">
    <name type="scientific">Tigriopus californicus</name>
    <name type="common">Marine copepod</name>
    <dbReference type="NCBI Taxonomy" id="6832"/>
    <lineage>
        <taxon>Eukaryota</taxon>
        <taxon>Metazoa</taxon>
        <taxon>Ecdysozoa</taxon>
        <taxon>Arthropoda</taxon>
        <taxon>Crustacea</taxon>
        <taxon>Multicrustacea</taxon>
        <taxon>Hexanauplia</taxon>
        <taxon>Copepoda</taxon>
        <taxon>Harpacticoida</taxon>
        <taxon>Harpacticidae</taxon>
        <taxon>Tigriopus</taxon>
    </lineage>
</organism>
<sequence length="131" mass="15620">MQRPNAEDIHKFGMDIADFKNFLSAGLSNLTCVLMTMGHLRKDFEVNEQYFMKDLWSQHAYNTDPEFQDKMIESYRQCLEFSHSVPQSILDKQPGEHWFQRQIVFFKCVKVMERKNCAKKQLSDHMAEWYG</sequence>
<dbReference type="EMBL" id="VCGU01000011">
    <property type="protein sequence ID" value="TRY67106.1"/>
    <property type="molecule type" value="Genomic_DNA"/>
</dbReference>
<evidence type="ECO:0000313" key="2">
    <source>
        <dbReference type="Proteomes" id="UP000318571"/>
    </source>
</evidence>
<name>A0A553NNV7_TIGCA</name>
<keyword evidence="2" id="KW-1185">Reference proteome</keyword>
<protein>
    <submittedName>
        <fullName evidence="1">Uncharacterized protein</fullName>
    </submittedName>
</protein>
<reference evidence="1 2" key="1">
    <citation type="journal article" date="2018" name="Nat. Ecol. Evol.">
        <title>Genomic signatures of mitonuclear coevolution across populations of Tigriopus californicus.</title>
        <authorList>
            <person name="Barreto F.S."/>
            <person name="Watson E.T."/>
            <person name="Lima T.G."/>
            <person name="Willett C.S."/>
            <person name="Edmands S."/>
            <person name="Li W."/>
            <person name="Burton R.S."/>
        </authorList>
    </citation>
    <scope>NUCLEOTIDE SEQUENCE [LARGE SCALE GENOMIC DNA]</scope>
    <source>
        <strain evidence="1 2">San Diego</strain>
    </source>
</reference>
<dbReference type="Proteomes" id="UP000318571">
    <property type="component" value="Chromosome 4"/>
</dbReference>
<accession>A0A553NNV7</accession>
<dbReference type="AlphaFoldDB" id="A0A553NNV7"/>
<proteinExistence type="predicted"/>
<comment type="caution">
    <text evidence="1">The sequence shown here is derived from an EMBL/GenBank/DDBJ whole genome shotgun (WGS) entry which is preliminary data.</text>
</comment>
<evidence type="ECO:0000313" key="1">
    <source>
        <dbReference type="EMBL" id="TRY67106.1"/>
    </source>
</evidence>
<gene>
    <name evidence="1" type="ORF">TCAL_07643</name>
</gene>